<feature type="transmembrane region" description="Helical" evidence="1">
    <location>
        <begin position="245"/>
        <end position="264"/>
    </location>
</feature>
<name>A0A165XU37_9AGAM</name>
<organism evidence="2 3">
    <name type="scientific">Sistotremastrum suecicum HHB10207 ss-3</name>
    <dbReference type="NCBI Taxonomy" id="1314776"/>
    <lineage>
        <taxon>Eukaryota</taxon>
        <taxon>Fungi</taxon>
        <taxon>Dikarya</taxon>
        <taxon>Basidiomycota</taxon>
        <taxon>Agaricomycotina</taxon>
        <taxon>Agaricomycetes</taxon>
        <taxon>Sistotremastrales</taxon>
        <taxon>Sistotremastraceae</taxon>
        <taxon>Sistotremastrum</taxon>
    </lineage>
</organism>
<keyword evidence="3" id="KW-1185">Reference proteome</keyword>
<dbReference type="AlphaFoldDB" id="A0A165XU37"/>
<feature type="transmembrane region" description="Helical" evidence="1">
    <location>
        <begin position="163"/>
        <end position="182"/>
    </location>
</feature>
<evidence type="ECO:0000313" key="2">
    <source>
        <dbReference type="EMBL" id="KZT32550.1"/>
    </source>
</evidence>
<dbReference type="Proteomes" id="UP000076798">
    <property type="component" value="Unassembled WGS sequence"/>
</dbReference>
<evidence type="ECO:0000313" key="3">
    <source>
        <dbReference type="Proteomes" id="UP000076798"/>
    </source>
</evidence>
<protein>
    <submittedName>
        <fullName evidence="2">Uncharacterized protein</fullName>
    </submittedName>
</protein>
<evidence type="ECO:0000256" key="1">
    <source>
        <dbReference type="SAM" id="Phobius"/>
    </source>
</evidence>
<proteinExistence type="predicted"/>
<dbReference type="EMBL" id="KV428319">
    <property type="protein sequence ID" value="KZT32550.1"/>
    <property type="molecule type" value="Genomic_DNA"/>
</dbReference>
<keyword evidence="1" id="KW-0812">Transmembrane</keyword>
<accession>A0A165XU37</accession>
<feature type="transmembrane region" description="Helical" evidence="1">
    <location>
        <begin position="208"/>
        <end position="233"/>
    </location>
</feature>
<sequence>MTSLADHSPFPFTAEECRSLLDMLRHLHDYEPMLPYRNCAISRLLSEIFAHRVLHFHGDLHARLSRCSSVWPTNPVQKSAWVVAAEYSLMKFPTHHHESLRNLWVDKIAYVRSWNAYLEELTTEWERAIGHSAACVMSASMLKILLGASSLQSNVWVELSQGFSTAAISMALVSLLSGILSLQMRRDAHEGAEVVAFFEKKTHPTLGLYPFAILLSIPFATCVWSLALLAVATASGTFGTVSGDVALISLAPPFIALCLIYISLDYVNEAPGFNVVLRFLGNAAHHGANWLQHV</sequence>
<dbReference type="OrthoDB" id="2674421at2759"/>
<keyword evidence="1" id="KW-1133">Transmembrane helix</keyword>
<keyword evidence="1" id="KW-0472">Membrane</keyword>
<gene>
    <name evidence="2" type="ORF">SISSUDRAFT_1055379</name>
</gene>
<reference evidence="2 3" key="1">
    <citation type="journal article" date="2016" name="Mol. Biol. Evol.">
        <title>Comparative Genomics of Early-Diverging Mushroom-Forming Fungi Provides Insights into the Origins of Lignocellulose Decay Capabilities.</title>
        <authorList>
            <person name="Nagy L.G."/>
            <person name="Riley R."/>
            <person name="Tritt A."/>
            <person name="Adam C."/>
            <person name="Daum C."/>
            <person name="Floudas D."/>
            <person name="Sun H."/>
            <person name="Yadav J.S."/>
            <person name="Pangilinan J."/>
            <person name="Larsson K.H."/>
            <person name="Matsuura K."/>
            <person name="Barry K."/>
            <person name="Labutti K."/>
            <person name="Kuo R."/>
            <person name="Ohm R.A."/>
            <person name="Bhattacharya S.S."/>
            <person name="Shirouzu T."/>
            <person name="Yoshinaga Y."/>
            <person name="Martin F.M."/>
            <person name="Grigoriev I.V."/>
            <person name="Hibbett D.S."/>
        </authorList>
    </citation>
    <scope>NUCLEOTIDE SEQUENCE [LARGE SCALE GENOMIC DNA]</scope>
    <source>
        <strain evidence="2 3">HHB10207 ss-3</strain>
    </source>
</reference>